<dbReference type="CDD" id="cd06702">
    <property type="entry name" value="PDZ3_Scribble-like"/>
    <property type="match status" value="1"/>
</dbReference>
<feature type="compositionally biased region" description="Polar residues" evidence="3">
    <location>
        <begin position="1352"/>
        <end position="1362"/>
    </location>
</feature>
<sequence>MFRCIPIFKGCNRHVEYVDKRHCSLGSVPDDILRYARSLEEVLLDANHIRDLPKNFFRLHKLRRLGLSDNEISKLPPDIQNFENLVELDVSRNDIPDIPDSIKNLKALQVADFSSNPIPKLPGGFTQLRNLTVLGLNDMSLTNLPYDFGCLINLQSLELRENLLKGLPESVSQLSKLERLDIGDNDIEELPPHIGDLPALQELWLDHNQISHLPPETGRLKNLLCLDVSENRLEDVPEGLSGLTNLTDLHLSQNLIETLPDGIGALTKLTIFKVDQNRLMVLNPNIGKCENLQELILTDNMLKELPNTIGNLKKLTNLNVDRNKLTELPAQIGKLENLGVLSLRENQLQYLPPETGNCRELHVLDVSGNRLQYLPLTITVLNLKAVWLSENQAQPMLNFQTEVDEASGQEVLTCFLLPQQEYQHDSLEYACGMGGSEGRLYRTGDLSTDNLTAIGSAANEWAHEDEDSWDPNDPNEESRVSVVKFSDDKDAEDGKESNFVRHNTPHPRELKARAEKLFGKGGKTSDGPLVPARDLTDKEAVHLQRASPPASPRQPGQEVSAQVEQQPKLQQNLMENEKRVGFSIEGIETTDSDNSQEEQKRPGRLHRQNTPHHLKNKRITSTKSADLEKVASIIAQQQQALQRGDGSETDGTQNRGGESDADNHSLESAPSVVVDVKRMEVVVERTTGGLGLSIAGGRGSTPYKGDDEGIFISRVTEGGPAYLAGLRVGDKLLMVNGHDVEVCDHYEAVNIMREAGSQLRLEVSREVTRIVPEKKSSKTEPVANHVISQEVESCVTTSNSAALEEQLSAPPPPVTANHVAMTVNGHDGSPAVNGEHLGVNGDANGEMEVLTETIYTTLMRDHNGLGFSIAGGRGAAQFKDGSDAIYISRITEGGAAAKDGKLRVGDRVISINGVDLDGARHDQAVSMLTGIERFVRLVVHRETLVTPGQGNTSSRTSPRVFGAPRPYTGLYSAGSYMANRPSYTGYRRAQPGGRISSSNLSEANYSGQTSPAASPATTTRQPQKQAGSQEPLAPPTTTTTTEDPFAAGTTQVALHRPLTNDDFQALIPQHFLQGGRALGESSAPSHQVTVNMAGDHGPMSMALPPPPTKLGKVTETVTKSTLTETVVTRITDNQLAPVPLVVEEVTLYKDGGPLGLSIIGGSDHFCVPFGTSPDDPGIYISKITAGGAAHKTGKLRMGDRILMVNGVDMSGATHQDAVMALLNPPNEITLTVRHDPQPKGLKEVVIKKQVGERLGMNIKGGVQGSPGNPLDKSDEGVFISKINSNGAVHRDGRLKVGLRLLEVNDSSLLGITHEEAVAVMRSAGSTIRLVVCDGYDYSLVQQMKSEGRLGQDSRSTSHSVTSLDKESREAPNAPQVMDVVRVAEQLTTRPSSQNSMGSSSPLDRKAVAETKMTTVVLGKHTLAPQTSTNFVEPSRLQ</sequence>
<feature type="domain" description="PDZ" evidence="4">
    <location>
        <begin position="1243"/>
        <end position="1331"/>
    </location>
</feature>
<dbReference type="Pfam" id="PF13855">
    <property type="entry name" value="LRR_8"/>
    <property type="match status" value="2"/>
</dbReference>
<dbReference type="InterPro" id="IPR032675">
    <property type="entry name" value="LRR_dom_sf"/>
</dbReference>
<dbReference type="SMART" id="SM00228">
    <property type="entry name" value="PDZ"/>
    <property type="match status" value="4"/>
</dbReference>
<dbReference type="Proteomes" id="UP001487740">
    <property type="component" value="Unassembled WGS sequence"/>
</dbReference>
<dbReference type="SMART" id="SM00364">
    <property type="entry name" value="LRR_BAC"/>
    <property type="match status" value="9"/>
</dbReference>
<dbReference type="FunFam" id="3.80.10.10:FF:000076">
    <property type="entry name" value="protein lap4 isoform X23"/>
    <property type="match status" value="1"/>
</dbReference>
<dbReference type="GO" id="GO:0005912">
    <property type="term" value="C:adherens junction"/>
    <property type="evidence" value="ECO:0007669"/>
    <property type="project" value="TreeGrafter"/>
</dbReference>
<dbReference type="GO" id="GO:0016323">
    <property type="term" value="C:basolateral plasma membrane"/>
    <property type="evidence" value="ECO:0007669"/>
    <property type="project" value="TreeGrafter"/>
</dbReference>
<keyword evidence="2" id="KW-0677">Repeat</keyword>
<feature type="region of interest" description="Disordered" evidence="3">
    <location>
        <begin position="1346"/>
        <end position="1375"/>
    </location>
</feature>
<evidence type="ECO:0000313" key="6">
    <source>
        <dbReference type="Proteomes" id="UP001487740"/>
    </source>
</evidence>
<dbReference type="InterPro" id="IPR001611">
    <property type="entry name" value="Leu-rich_rpt"/>
</dbReference>
<dbReference type="CDD" id="cd06701">
    <property type="entry name" value="PDZ4_Scribble-like"/>
    <property type="match status" value="1"/>
</dbReference>
<evidence type="ECO:0000256" key="2">
    <source>
        <dbReference type="ARBA" id="ARBA00022737"/>
    </source>
</evidence>
<dbReference type="FunFam" id="2.30.42.10:FF:000074">
    <property type="entry name" value="protein scribble homolog isoform X2"/>
    <property type="match status" value="1"/>
</dbReference>
<dbReference type="Pfam" id="PF00595">
    <property type="entry name" value="PDZ"/>
    <property type="match status" value="4"/>
</dbReference>
<dbReference type="CDD" id="cd06703">
    <property type="entry name" value="PDZ2_Scribble-like"/>
    <property type="match status" value="1"/>
</dbReference>
<dbReference type="Pfam" id="PF23598">
    <property type="entry name" value="LRR_14"/>
    <property type="match status" value="1"/>
</dbReference>
<feature type="domain" description="PDZ" evidence="4">
    <location>
        <begin position="855"/>
        <end position="943"/>
    </location>
</feature>
<name>A0AAW0U5I4_SCYPA</name>
<dbReference type="Gene3D" id="2.30.42.10">
    <property type="match status" value="4"/>
</dbReference>
<dbReference type="InterPro" id="IPR001478">
    <property type="entry name" value="PDZ"/>
</dbReference>
<dbReference type="GO" id="GO:0045211">
    <property type="term" value="C:postsynaptic membrane"/>
    <property type="evidence" value="ECO:0007669"/>
    <property type="project" value="TreeGrafter"/>
</dbReference>
<dbReference type="GO" id="GO:0043113">
    <property type="term" value="P:receptor clustering"/>
    <property type="evidence" value="ECO:0007669"/>
    <property type="project" value="TreeGrafter"/>
</dbReference>
<dbReference type="EMBL" id="JARAKH010000018">
    <property type="protein sequence ID" value="KAK8394985.1"/>
    <property type="molecule type" value="Genomic_DNA"/>
</dbReference>
<dbReference type="InterPro" id="IPR055414">
    <property type="entry name" value="LRR_R13L4/SHOC2-like"/>
</dbReference>
<dbReference type="InterPro" id="IPR050614">
    <property type="entry name" value="Synaptic_Scaffolding_LAP-MAGUK"/>
</dbReference>
<feature type="region of interest" description="Disordered" evidence="3">
    <location>
        <begin position="538"/>
        <end position="566"/>
    </location>
</feature>
<protein>
    <recommendedName>
        <fullName evidence="4">PDZ domain-containing protein</fullName>
    </recommendedName>
</protein>
<feature type="region of interest" description="Disordered" evidence="3">
    <location>
        <begin position="637"/>
        <end position="671"/>
    </location>
</feature>
<feature type="region of interest" description="Disordered" evidence="3">
    <location>
        <begin position="485"/>
        <end position="510"/>
    </location>
</feature>
<feature type="compositionally biased region" description="Polar residues" evidence="3">
    <location>
        <begin position="557"/>
        <end position="566"/>
    </location>
</feature>
<dbReference type="GO" id="GO:0098887">
    <property type="term" value="P:neurotransmitter receptor transport, endosome to postsynaptic membrane"/>
    <property type="evidence" value="ECO:0007669"/>
    <property type="project" value="TreeGrafter"/>
</dbReference>
<dbReference type="CDD" id="cd06704">
    <property type="entry name" value="PDZ1_Scribble-like"/>
    <property type="match status" value="1"/>
</dbReference>
<dbReference type="FunFam" id="3.80.10.10:FF:000036">
    <property type="entry name" value="protein scribble homolog isoform X1"/>
    <property type="match status" value="1"/>
</dbReference>
<feature type="compositionally biased region" description="Polar residues" evidence="3">
    <location>
        <begin position="995"/>
        <end position="1005"/>
    </location>
</feature>
<dbReference type="GO" id="GO:0045197">
    <property type="term" value="P:establishment or maintenance of epithelial cell apical/basal polarity"/>
    <property type="evidence" value="ECO:0007669"/>
    <property type="project" value="TreeGrafter"/>
</dbReference>
<feature type="compositionally biased region" description="Basic and acidic residues" evidence="3">
    <location>
        <begin position="485"/>
        <end position="499"/>
    </location>
</feature>
<dbReference type="FunFam" id="3.80.10.10:FF:000599">
    <property type="entry name" value="Leucine-rich repeat-containing protein"/>
    <property type="match status" value="1"/>
</dbReference>
<dbReference type="PROSITE" id="PS50106">
    <property type="entry name" value="PDZ"/>
    <property type="match status" value="4"/>
</dbReference>
<dbReference type="GO" id="GO:0098609">
    <property type="term" value="P:cell-cell adhesion"/>
    <property type="evidence" value="ECO:0007669"/>
    <property type="project" value="TreeGrafter"/>
</dbReference>
<dbReference type="FunFam" id="2.30.42.10:FF:000064">
    <property type="entry name" value="protein lap4 isoform X1"/>
    <property type="match status" value="1"/>
</dbReference>
<dbReference type="SUPFAM" id="SSF50156">
    <property type="entry name" value="PDZ domain-like"/>
    <property type="match status" value="4"/>
</dbReference>
<dbReference type="InterPro" id="IPR003591">
    <property type="entry name" value="Leu-rich_rpt_typical-subtyp"/>
</dbReference>
<feature type="domain" description="PDZ" evidence="4">
    <location>
        <begin position="1144"/>
        <end position="1236"/>
    </location>
</feature>
<organism evidence="5 6">
    <name type="scientific">Scylla paramamosain</name>
    <name type="common">Mud crab</name>
    <dbReference type="NCBI Taxonomy" id="85552"/>
    <lineage>
        <taxon>Eukaryota</taxon>
        <taxon>Metazoa</taxon>
        <taxon>Ecdysozoa</taxon>
        <taxon>Arthropoda</taxon>
        <taxon>Crustacea</taxon>
        <taxon>Multicrustacea</taxon>
        <taxon>Malacostraca</taxon>
        <taxon>Eumalacostraca</taxon>
        <taxon>Eucarida</taxon>
        <taxon>Decapoda</taxon>
        <taxon>Pleocyemata</taxon>
        <taxon>Brachyura</taxon>
        <taxon>Eubrachyura</taxon>
        <taxon>Portunoidea</taxon>
        <taxon>Portunidae</taxon>
        <taxon>Portuninae</taxon>
        <taxon>Scylla</taxon>
    </lineage>
</organism>
<feature type="compositionally biased region" description="Basic residues" evidence="3">
    <location>
        <begin position="602"/>
        <end position="620"/>
    </location>
</feature>
<proteinExistence type="predicted"/>
<gene>
    <name evidence="5" type="ORF">O3P69_006032</name>
</gene>
<evidence type="ECO:0000256" key="1">
    <source>
        <dbReference type="ARBA" id="ARBA00022614"/>
    </source>
</evidence>
<keyword evidence="6" id="KW-1185">Reference proteome</keyword>
<dbReference type="GO" id="GO:0014069">
    <property type="term" value="C:postsynaptic density"/>
    <property type="evidence" value="ECO:0007669"/>
    <property type="project" value="TreeGrafter"/>
</dbReference>
<dbReference type="InterPro" id="IPR036034">
    <property type="entry name" value="PDZ_sf"/>
</dbReference>
<evidence type="ECO:0000259" key="4">
    <source>
        <dbReference type="PROSITE" id="PS50106"/>
    </source>
</evidence>
<feature type="compositionally biased region" description="Low complexity" evidence="3">
    <location>
        <begin position="1006"/>
        <end position="1023"/>
    </location>
</feature>
<feature type="domain" description="PDZ" evidence="4">
    <location>
        <begin position="680"/>
        <end position="767"/>
    </location>
</feature>
<reference evidence="5 6" key="1">
    <citation type="submission" date="2023-03" db="EMBL/GenBank/DDBJ databases">
        <title>High-quality genome of Scylla paramamosain provides insights in environmental adaptation.</title>
        <authorList>
            <person name="Zhang L."/>
        </authorList>
    </citation>
    <scope>NUCLEOTIDE SEQUENCE [LARGE SCALE GENOMIC DNA]</scope>
    <source>
        <strain evidence="5">LZ_2023a</strain>
        <tissue evidence="5">Muscle</tissue>
    </source>
</reference>
<feature type="region of interest" description="Disordered" evidence="3">
    <location>
        <begin position="585"/>
        <end position="625"/>
    </location>
</feature>
<dbReference type="PROSITE" id="PS51450">
    <property type="entry name" value="LRR"/>
    <property type="match status" value="5"/>
</dbReference>
<dbReference type="GO" id="GO:0098968">
    <property type="term" value="P:neurotransmitter receptor transport postsynaptic membrane to endosome"/>
    <property type="evidence" value="ECO:0007669"/>
    <property type="project" value="TreeGrafter"/>
</dbReference>
<keyword evidence="1" id="KW-0433">Leucine-rich repeat</keyword>
<dbReference type="GO" id="GO:0019901">
    <property type="term" value="F:protein kinase binding"/>
    <property type="evidence" value="ECO:0007669"/>
    <property type="project" value="TreeGrafter"/>
</dbReference>
<evidence type="ECO:0000256" key="3">
    <source>
        <dbReference type="SAM" id="MobiDB-lite"/>
    </source>
</evidence>
<dbReference type="SMART" id="SM00365">
    <property type="entry name" value="LRR_SD22"/>
    <property type="match status" value="7"/>
</dbReference>
<comment type="caution">
    <text evidence="5">The sequence shown here is derived from an EMBL/GenBank/DDBJ whole genome shotgun (WGS) entry which is preliminary data.</text>
</comment>
<feature type="region of interest" description="Disordered" evidence="3">
    <location>
        <begin position="984"/>
        <end position="1043"/>
    </location>
</feature>
<accession>A0AAW0U5I4</accession>
<dbReference type="Gene3D" id="3.80.10.10">
    <property type="entry name" value="Ribonuclease Inhibitor"/>
    <property type="match status" value="3"/>
</dbReference>
<evidence type="ECO:0000313" key="5">
    <source>
        <dbReference type="EMBL" id="KAK8394985.1"/>
    </source>
</evidence>
<dbReference type="PANTHER" id="PTHR23119">
    <property type="entry name" value="DISCS LARGE"/>
    <property type="match status" value="1"/>
</dbReference>
<dbReference type="SUPFAM" id="SSF52058">
    <property type="entry name" value="L domain-like"/>
    <property type="match status" value="1"/>
</dbReference>
<dbReference type="SMART" id="SM00369">
    <property type="entry name" value="LRR_TYP"/>
    <property type="match status" value="15"/>
</dbReference>
<dbReference type="PANTHER" id="PTHR23119:SF44">
    <property type="entry name" value="PROTEIN LAP4"/>
    <property type="match status" value="1"/>
</dbReference>